<dbReference type="PATRIC" id="fig|28037.234.peg.2033"/>
<dbReference type="GO" id="GO:0030001">
    <property type="term" value="P:metal ion transport"/>
    <property type="evidence" value="ECO:0007669"/>
    <property type="project" value="InterPro"/>
</dbReference>
<sequence>MKKISLLLASLCALFLVACSNQKQADGKLNIVTTFYPVYEFTKQVAGDTANVELLIGAGTEPHEYEPSAKAVAKIQDADTFVYENENMETWVPKLLDTLDKKKVKTIKATGDMLLLPGGEEEEGDHDHGEEGHHHEFDPHVWLSPVRAIKLVEHIRDSLSADYPDKKETFEKNAAAYIEKLQALDKAYAEGLSQAKQKSFVTQHAAFNYLALDYGLKQVAISGLSPDAEPSAARLAELTEYVKKIKLPISTLKKMPHKLLLIHFQKKQVSKQMSSILWKV</sequence>
<dbReference type="PANTHER" id="PTHR42953">
    <property type="entry name" value="HIGH-AFFINITY ZINC UPTAKE SYSTEM PROTEIN ZNUA-RELATED"/>
    <property type="match status" value="1"/>
</dbReference>
<proteinExistence type="inferred from homology"/>
<dbReference type="InterPro" id="IPR006128">
    <property type="entry name" value="Lipoprotein_PsaA-like"/>
</dbReference>
<feature type="compositionally biased region" description="Basic and acidic residues" evidence="5">
    <location>
        <begin position="125"/>
        <end position="136"/>
    </location>
</feature>
<organism evidence="7 8">
    <name type="scientific">Streptococcus mitis</name>
    <dbReference type="NCBI Taxonomy" id="28037"/>
    <lineage>
        <taxon>Bacteria</taxon>
        <taxon>Bacillati</taxon>
        <taxon>Bacillota</taxon>
        <taxon>Bacilli</taxon>
        <taxon>Lactobacillales</taxon>
        <taxon>Streptococcaceae</taxon>
        <taxon>Streptococcus</taxon>
        <taxon>Streptococcus mitis group</taxon>
    </lineage>
</organism>
<dbReference type="InterPro" id="IPR006129">
    <property type="entry name" value="AdhesinB"/>
</dbReference>
<dbReference type="EMBL" id="LQOA01000052">
    <property type="protein sequence ID" value="KXT96724.1"/>
    <property type="molecule type" value="Genomic_DNA"/>
</dbReference>
<evidence type="ECO:0000256" key="3">
    <source>
        <dbReference type="ARBA" id="ARBA00022729"/>
    </source>
</evidence>
<evidence type="ECO:0000256" key="2">
    <source>
        <dbReference type="ARBA" id="ARBA00022448"/>
    </source>
</evidence>
<dbReference type="Proteomes" id="UP000070136">
    <property type="component" value="Unassembled WGS sequence"/>
</dbReference>
<evidence type="ECO:0000256" key="4">
    <source>
        <dbReference type="RuleBase" id="RU003512"/>
    </source>
</evidence>
<dbReference type="Pfam" id="PF01297">
    <property type="entry name" value="ZnuA"/>
    <property type="match status" value="1"/>
</dbReference>
<dbReference type="PROSITE" id="PS51257">
    <property type="entry name" value="PROKAR_LIPOPROTEIN"/>
    <property type="match status" value="1"/>
</dbReference>
<keyword evidence="3 6" id="KW-0732">Signal</keyword>
<evidence type="ECO:0000256" key="5">
    <source>
        <dbReference type="SAM" id="MobiDB-lite"/>
    </source>
</evidence>
<evidence type="ECO:0000313" key="8">
    <source>
        <dbReference type="Proteomes" id="UP000070136"/>
    </source>
</evidence>
<evidence type="ECO:0000313" key="7">
    <source>
        <dbReference type="EMBL" id="KXT96724.1"/>
    </source>
</evidence>
<feature type="signal peptide" evidence="6">
    <location>
        <begin position="1"/>
        <end position="25"/>
    </location>
</feature>
<comment type="similarity">
    <text evidence="1 4">Belongs to the bacterial solute-binding protein 9 family.</text>
</comment>
<dbReference type="GO" id="GO:0046872">
    <property type="term" value="F:metal ion binding"/>
    <property type="evidence" value="ECO:0007669"/>
    <property type="project" value="InterPro"/>
</dbReference>
<dbReference type="PRINTS" id="PR00690">
    <property type="entry name" value="ADHESNFAMILY"/>
</dbReference>
<comment type="caution">
    <text evidence="7">The sequence shown here is derived from an EMBL/GenBank/DDBJ whole genome shotgun (WGS) entry which is preliminary data.</text>
</comment>
<dbReference type="SUPFAM" id="SSF53807">
    <property type="entry name" value="Helical backbone' metal receptor"/>
    <property type="match status" value="1"/>
</dbReference>
<dbReference type="PANTHER" id="PTHR42953:SF3">
    <property type="entry name" value="HIGH-AFFINITY ZINC UPTAKE SYSTEM PROTEIN ZNUA"/>
    <property type="match status" value="1"/>
</dbReference>
<feature type="region of interest" description="Disordered" evidence="5">
    <location>
        <begin position="116"/>
        <end position="136"/>
    </location>
</feature>
<dbReference type="AlphaFoldDB" id="A0A139Q2H2"/>
<dbReference type="PRINTS" id="PR00691">
    <property type="entry name" value="ADHESINB"/>
</dbReference>
<dbReference type="Gene3D" id="3.40.50.1980">
    <property type="entry name" value="Nitrogenase molybdenum iron protein domain"/>
    <property type="match status" value="2"/>
</dbReference>
<name>A0A139Q2H2_STRMT</name>
<dbReference type="InterPro" id="IPR050492">
    <property type="entry name" value="Bact_metal-bind_prot9"/>
</dbReference>
<reference evidence="7 8" key="1">
    <citation type="submission" date="2016-01" db="EMBL/GenBank/DDBJ databases">
        <title>Highly variable Streptococcus oralis are common among viridans streptococci isolated from primates.</title>
        <authorList>
            <person name="Denapaite D."/>
            <person name="Rieger M."/>
            <person name="Koendgen S."/>
            <person name="Brueckner R."/>
            <person name="Ochigava I."/>
            <person name="Kappeler P."/>
            <person name="Maetz-Rensing K."/>
            <person name="Leendertz F."/>
            <person name="Hakenbeck R."/>
        </authorList>
    </citation>
    <scope>NUCLEOTIDE SEQUENCE [LARGE SCALE GENOMIC DNA]</scope>
    <source>
        <strain evidence="7 8">DD28</strain>
    </source>
</reference>
<protein>
    <submittedName>
        <fullName evidence="7">Putative zinc-binding lipoprotein ZinT</fullName>
    </submittedName>
</protein>
<evidence type="ECO:0000256" key="1">
    <source>
        <dbReference type="ARBA" id="ARBA00011028"/>
    </source>
</evidence>
<evidence type="ECO:0000256" key="6">
    <source>
        <dbReference type="SAM" id="SignalP"/>
    </source>
</evidence>
<keyword evidence="2 4" id="KW-0813">Transport</keyword>
<gene>
    <name evidence="7" type="ORF">SMIDD28_01945</name>
</gene>
<accession>A0A139Q2H2</accession>
<keyword evidence="7" id="KW-0449">Lipoprotein</keyword>
<dbReference type="GO" id="GO:0007155">
    <property type="term" value="P:cell adhesion"/>
    <property type="evidence" value="ECO:0007669"/>
    <property type="project" value="InterPro"/>
</dbReference>
<dbReference type="InterPro" id="IPR006127">
    <property type="entry name" value="ZnuA-like"/>
</dbReference>
<feature type="chain" id="PRO_5007488707" evidence="6">
    <location>
        <begin position="26"/>
        <end position="280"/>
    </location>
</feature>